<protein>
    <submittedName>
        <fullName evidence="1">UPF0496 protein</fullName>
    </submittedName>
</protein>
<evidence type="ECO:0000313" key="1">
    <source>
        <dbReference type="EMBL" id="KAI8031396.1"/>
    </source>
</evidence>
<proteinExistence type="predicted"/>
<evidence type="ECO:0000313" key="2">
    <source>
        <dbReference type="Proteomes" id="UP001060215"/>
    </source>
</evidence>
<dbReference type="EMBL" id="CM045758">
    <property type="protein sequence ID" value="KAI8031396.1"/>
    <property type="molecule type" value="Genomic_DNA"/>
</dbReference>
<accession>A0ACC0J1M1</accession>
<sequence>MRWDGMRGCGGDGGEVVELVVDGRREYKGFESVVGSVLRSDVSTPHTDVDVREEYANAFRTESYNEFWTRVLALTTRESINCKTMESTTADHLPSYRVFVEHLLDPDQPTVTRVLASAKNRLKDHSLLSDYFVETADASVLCSFLLQDIDHIRVKYRSLKTTPENHLPVILTRLTEFSNFFNSFVSTASSQHRFRAIQATCT</sequence>
<comment type="caution">
    <text evidence="1">The sequence shown here is derived from an EMBL/GenBank/DDBJ whole genome shotgun (WGS) entry which is preliminary data.</text>
</comment>
<dbReference type="Proteomes" id="UP001060215">
    <property type="component" value="Chromosome 1"/>
</dbReference>
<gene>
    <name evidence="1" type="ORF">LOK49_LG01G01521</name>
</gene>
<organism evidence="1 2">
    <name type="scientific">Camellia lanceoleosa</name>
    <dbReference type="NCBI Taxonomy" id="1840588"/>
    <lineage>
        <taxon>Eukaryota</taxon>
        <taxon>Viridiplantae</taxon>
        <taxon>Streptophyta</taxon>
        <taxon>Embryophyta</taxon>
        <taxon>Tracheophyta</taxon>
        <taxon>Spermatophyta</taxon>
        <taxon>Magnoliopsida</taxon>
        <taxon>eudicotyledons</taxon>
        <taxon>Gunneridae</taxon>
        <taxon>Pentapetalae</taxon>
        <taxon>asterids</taxon>
        <taxon>Ericales</taxon>
        <taxon>Theaceae</taxon>
        <taxon>Camellia</taxon>
    </lineage>
</organism>
<name>A0ACC0J1M1_9ERIC</name>
<reference evidence="1 2" key="1">
    <citation type="journal article" date="2022" name="Plant J.">
        <title>Chromosome-level genome of Camellia lanceoleosa provides a valuable resource for understanding genome evolution and self-incompatibility.</title>
        <authorList>
            <person name="Gong W."/>
            <person name="Xiao S."/>
            <person name="Wang L."/>
            <person name="Liao Z."/>
            <person name="Chang Y."/>
            <person name="Mo W."/>
            <person name="Hu G."/>
            <person name="Li W."/>
            <person name="Zhao G."/>
            <person name="Zhu H."/>
            <person name="Hu X."/>
            <person name="Ji K."/>
            <person name="Xiang X."/>
            <person name="Song Q."/>
            <person name="Yuan D."/>
            <person name="Jin S."/>
            <person name="Zhang L."/>
        </authorList>
    </citation>
    <scope>NUCLEOTIDE SEQUENCE [LARGE SCALE GENOMIC DNA]</scope>
    <source>
        <strain evidence="1">SQ_2022a</strain>
    </source>
</reference>
<keyword evidence="2" id="KW-1185">Reference proteome</keyword>